<keyword evidence="3" id="KW-1185">Reference proteome</keyword>
<protein>
    <submittedName>
        <fullName evidence="2">Uncharacterized protein</fullName>
    </submittedName>
</protein>
<dbReference type="Proteomes" id="UP000324222">
    <property type="component" value="Unassembled WGS sequence"/>
</dbReference>
<evidence type="ECO:0000313" key="3">
    <source>
        <dbReference type="Proteomes" id="UP000324222"/>
    </source>
</evidence>
<dbReference type="AlphaFoldDB" id="A0A5B7CW30"/>
<evidence type="ECO:0000256" key="1">
    <source>
        <dbReference type="SAM" id="MobiDB-lite"/>
    </source>
</evidence>
<accession>A0A5B7CW30</accession>
<proteinExistence type="predicted"/>
<comment type="caution">
    <text evidence="2">The sequence shown here is derived from an EMBL/GenBank/DDBJ whole genome shotgun (WGS) entry which is preliminary data.</text>
</comment>
<name>A0A5B7CW30_PORTR</name>
<sequence>MMSEQQNETTKKSVKSRADWKRKDVDARDGQNPDREERWKAWVWEGAEWRVECVAQTGSFFVLHFTDAQAEIKIQERHDGGVEARCSSVSDFEGRLITCLSQI</sequence>
<feature type="compositionally biased region" description="Basic and acidic residues" evidence="1">
    <location>
        <begin position="16"/>
        <end position="37"/>
    </location>
</feature>
<reference evidence="2 3" key="1">
    <citation type="submission" date="2019-05" db="EMBL/GenBank/DDBJ databases">
        <title>Another draft genome of Portunus trituberculatus and its Hox gene families provides insights of decapod evolution.</title>
        <authorList>
            <person name="Jeong J.-H."/>
            <person name="Song I."/>
            <person name="Kim S."/>
            <person name="Choi T."/>
            <person name="Kim D."/>
            <person name="Ryu S."/>
            <person name="Kim W."/>
        </authorList>
    </citation>
    <scope>NUCLEOTIDE SEQUENCE [LARGE SCALE GENOMIC DNA]</scope>
    <source>
        <tissue evidence="2">Muscle</tissue>
    </source>
</reference>
<evidence type="ECO:0000313" key="2">
    <source>
        <dbReference type="EMBL" id="MPC13325.1"/>
    </source>
</evidence>
<gene>
    <name evidence="2" type="ORF">E2C01_006057</name>
</gene>
<feature type="region of interest" description="Disordered" evidence="1">
    <location>
        <begin position="1"/>
        <end position="37"/>
    </location>
</feature>
<dbReference type="EMBL" id="VSRR010000273">
    <property type="protein sequence ID" value="MPC13325.1"/>
    <property type="molecule type" value="Genomic_DNA"/>
</dbReference>
<organism evidence="2 3">
    <name type="scientific">Portunus trituberculatus</name>
    <name type="common">Swimming crab</name>
    <name type="synonym">Neptunus trituberculatus</name>
    <dbReference type="NCBI Taxonomy" id="210409"/>
    <lineage>
        <taxon>Eukaryota</taxon>
        <taxon>Metazoa</taxon>
        <taxon>Ecdysozoa</taxon>
        <taxon>Arthropoda</taxon>
        <taxon>Crustacea</taxon>
        <taxon>Multicrustacea</taxon>
        <taxon>Malacostraca</taxon>
        <taxon>Eumalacostraca</taxon>
        <taxon>Eucarida</taxon>
        <taxon>Decapoda</taxon>
        <taxon>Pleocyemata</taxon>
        <taxon>Brachyura</taxon>
        <taxon>Eubrachyura</taxon>
        <taxon>Portunoidea</taxon>
        <taxon>Portunidae</taxon>
        <taxon>Portuninae</taxon>
        <taxon>Portunus</taxon>
    </lineage>
</organism>